<evidence type="ECO:0000313" key="1">
    <source>
        <dbReference type="EMBL" id="PSL35096.1"/>
    </source>
</evidence>
<keyword evidence="2" id="KW-1185">Reference proteome</keyword>
<organism evidence="1 2">
    <name type="scientific">Chitinophaga ginsengisoli</name>
    <dbReference type="NCBI Taxonomy" id="363837"/>
    <lineage>
        <taxon>Bacteria</taxon>
        <taxon>Pseudomonadati</taxon>
        <taxon>Bacteroidota</taxon>
        <taxon>Chitinophagia</taxon>
        <taxon>Chitinophagales</taxon>
        <taxon>Chitinophagaceae</taxon>
        <taxon>Chitinophaga</taxon>
    </lineage>
</organism>
<dbReference type="EMBL" id="PYGK01000002">
    <property type="protein sequence ID" value="PSL35096.1"/>
    <property type="molecule type" value="Genomic_DNA"/>
</dbReference>
<evidence type="ECO:0008006" key="3">
    <source>
        <dbReference type="Google" id="ProtNLM"/>
    </source>
</evidence>
<dbReference type="Proteomes" id="UP000240978">
    <property type="component" value="Unassembled WGS sequence"/>
</dbReference>
<gene>
    <name evidence="1" type="ORF">CLV42_102670</name>
</gene>
<dbReference type="InterPro" id="IPR036390">
    <property type="entry name" value="WH_DNA-bd_sf"/>
</dbReference>
<evidence type="ECO:0000313" key="2">
    <source>
        <dbReference type="Proteomes" id="UP000240978"/>
    </source>
</evidence>
<name>A0A2P8GMC7_9BACT</name>
<protein>
    <recommendedName>
        <fullName evidence="3">AAA ATPase-like protein</fullName>
    </recommendedName>
</protein>
<dbReference type="PANTHER" id="PTHR34301">
    <property type="entry name" value="DNA-BINDING PROTEIN-RELATED"/>
    <property type="match status" value="1"/>
</dbReference>
<dbReference type="PANTHER" id="PTHR34301:SF8">
    <property type="entry name" value="ATPASE DOMAIN-CONTAINING PROTEIN"/>
    <property type="match status" value="1"/>
</dbReference>
<sequence>MVGAIYLLVMSVLLYNPDRKDKQEFISEFVIRTEIFEEIFKDIKSGKMTTPEQHYLLLGQRGAGKTTLLLRLKYAIEDDQKLSKWLIPVIFSEEQYNISELGNLWEKIAEYLEDYHAFAGITEEMAPFIQHDNYEESLFRILIKHLDLHKKKIVLLIDNIGQLLARFGELEVRRLREILQTIPHLRLIAGSPVVLESVLDYQQPLFEFFKMIQLKGLTDEECIALLRQLAVVHHEEEKIERIIKNTPERISTLRTLSGGVPRTMSLLFQIFVDNEHGSALSDLEKVLDAVTPLYKHRMDDLPPQQQKIVDAVALHWEAISVKDLTKQVRLDSKLVSAQLRQLEKNQVIEKRATNTKNHIYLLRERFFNIWYLMRYGRKQDRNRVIWLVKFLESWCDKNEIEKRILDYVDKVKNGLLDKHTLEVYGEVYSFFQNIDIQTKYLLNENISEYIKTSTELSDDDFYKLLDKKLLEKDYSSFFKIAFERNVSEPASRERAFLYLKKSVPKFEPELLFNKKADLIRYLDNNSMSFHTLFCFALSEQTLMTSIFLQKADSVAAIINDLVLFFQYIKFTEVTDEEMLFFRQIIYFLLSGGYYQLAIKVSKAIPIADQDVEIWNKVITYMASNNSKEILSTLGSEIEEVMHSIVNSIIRFRKAIKVRYPEFQLSTLE</sequence>
<dbReference type="InterPro" id="IPR027417">
    <property type="entry name" value="P-loop_NTPase"/>
</dbReference>
<dbReference type="AlphaFoldDB" id="A0A2P8GMC7"/>
<dbReference type="Gene3D" id="3.40.50.300">
    <property type="entry name" value="P-loop containing nucleotide triphosphate hydrolases"/>
    <property type="match status" value="1"/>
</dbReference>
<proteinExistence type="predicted"/>
<dbReference type="SUPFAM" id="SSF52540">
    <property type="entry name" value="P-loop containing nucleoside triphosphate hydrolases"/>
    <property type="match status" value="1"/>
</dbReference>
<dbReference type="SUPFAM" id="SSF46785">
    <property type="entry name" value="Winged helix' DNA-binding domain"/>
    <property type="match status" value="1"/>
</dbReference>
<comment type="caution">
    <text evidence="1">The sequence shown here is derived from an EMBL/GenBank/DDBJ whole genome shotgun (WGS) entry which is preliminary data.</text>
</comment>
<reference evidence="1 2" key="1">
    <citation type="submission" date="2018-03" db="EMBL/GenBank/DDBJ databases">
        <title>Genomic Encyclopedia of Archaeal and Bacterial Type Strains, Phase II (KMG-II): from individual species to whole genera.</title>
        <authorList>
            <person name="Goeker M."/>
        </authorList>
    </citation>
    <scope>NUCLEOTIDE SEQUENCE [LARGE SCALE GENOMIC DNA]</scope>
    <source>
        <strain evidence="1 2">DSM 18107</strain>
    </source>
</reference>
<accession>A0A2P8GMC7</accession>